<reference evidence="2" key="1">
    <citation type="submission" date="2018-06" db="EMBL/GenBank/DDBJ databases">
        <authorList>
            <person name="Zhirakovskaya E."/>
        </authorList>
    </citation>
    <scope>NUCLEOTIDE SEQUENCE</scope>
</reference>
<name>A0A3B0UR13_9ZZZZ</name>
<evidence type="ECO:0000259" key="1">
    <source>
        <dbReference type="Pfam" id="PF03781"/>
    </source>
</evidence>
<feature type="domain" description="Sulfatase-modifying factor enzyme-like" evidence="1">
    <location>
        <begin position="269"/>
        <end position="342"/>
    </location>
</feature>
<organism evidence="2">
    <name type="scientific">hydrothermal vent metagenome</name>
    <dbReference type="NCBI Taxonomy" id="652676"/>
    <lineage>
        <taxon>unclassified sequences</taxon>
        <taxon>metagenomes</taxon>
        <taxon>ecological metagenomes</taxon>
    </lineage>
</organism>
<dbReference type="InterPro" id="IPR016187">
    <property type="entry name" value="CTDL_fold"/>
</dbReference>
<feature type="non-terminal residue" evidence="2">
    <location>
        <position position="477"/>
    </location>
</feature>
<proteinExistence type="predicted"/>
<dbReference type="EMBL" id="UOEU01000457">
    <property type="protein sequence ID" value="VAW33515.1"/>
    <property type="molecule type" value="Genomic_DNA"/>
</dbReference>
<dbReference type="Pfam" id="PF03781">
    <property type="entry name" value="FGE-sulfatase"/>
    <property type="match status" value="1"/>
</dbReference>
<dbReference type="InterPro" id="IPR005532">
    <property type="entry name" value="SUMF_dom"/>
</dbReference>
<dbReference type="SUPFAM" id="SSF56436">
    <property type="entry name" value="C-type lectin-like"/>
    <property type="match status" value="1"/>
</dbReference>
<protein>
    <recommendedName>
        <fullName evidence="1">Sulfatase-modifying factor enzyme-like domain-containing protein</fullName>
    </recommendedName>
</protein>
<dbReference type="Gene3D" id="3.90.1580.10">
    <property type="entry name" value="paralog of FGE (formylglycine-generating enzyme)"/>
    <property type="match status" value="1"/>
</dbReference>
<dbReference type="AlphaFoldDB" id="A0A3B0UR13"/>
<dbReference type="InterPro" id="IPR042095">
    <property type="entry name" value="SUMF_sf"/>
</dbReference>
<sequence length="477" mass="54457">VHRDAQINAKDLLSRLHQTPALLEMGVNPLLLTMIATIHHYRGRLPDQRVALYHEICDVFLGKRQQARGIKFELTPSQKKRVLQTLAYEMMRRELRTISQADAADIIDPALQRVHPQTASNGFLKMIADSSGLLIEHVAGVYRFAHLTFQEYLTAVHIKDQQLEQVLLDQVEESWWHETILLYSAQVDATNIIRACVMRETASIPALTLAVECLDEALEVEDAFRKIPLELVNSIEDDNPEISRIGAEVLLQLRLRNLVRLDETTYTDNSLVTQAEYQLFLNEIRSKGEYRQPDHWSDLQFESGNGQEPITGVRPSDAQAFCNWLTKRETGSWQYRLPTAKEQTRPPLNRPSNENNSVAGHWFLNGNTPQLANSKNLTNDVALIQALQHQIENRLLNDRLIMPQFGEDADATRLRTIILQRAKDRAYTLLDLERRLPLSKDILADISGFYGRIQDRNAEGFATDMEHALIAANAYVR</sequence>
<gene>
    <name evidence="2" type="ORF">MNBD_CHLOROFLEXI01-973</name>
</gene>
<evidence type="ECO:0000313" key="2">
    <source>
        <dbReference type="EMBL" id="VAW33515.1"/>
    </source>
</evidence>
<feature type="non-terminal residue" evidence="2">
    <location>
        <position position="1"/>
    </location>
</feature>
<accession>A0A3B0UR13</accession>